<name>A0A0P1EWI7_9RHOB</name>
<feature type="transmembrane region" description="Helical" evidence="2">
    <location>
        <begin position="32"/>
        <end position="52"/>
    </location>
</feature>
<organism evidence="3 4">
    <name type="scientific">Ruegeria atlantica</name>
    <dbReference type="NCBI Taxonomy" id="81569"/>
    <lineage>
        <taxon>Bacteria</taxon>
        <taxon>Pseudomonadati</taxon>
        <taxon>Pseudomonadota</taxon>
        <taxon>Alphaproteobacteria</taxon>
        <taxon>Rhodobacterales</taxon>
        <taxon>Roseobacteraceae</taxon>
        <taxon>Ruegeria</taxon>
    </lineage>
</organism>
<gene>
    <name evidence="3" type="ORF">RUM4293_04085</name>
</gene>
<feature type="transmembrane region" description="Helical" evidence="2">
    <location>
        <begin position="7"/>
        <end position="26"/>
    </location>
</feature>
<reference evidence="4" key="1">
    <citation type="submission" date="2015-09" db="EMBL/GenBank/DDBJ databases">
        <authorList>
            <person name="Rodrigo-Torres L."/>
            <person name="Arahal D.R."/>
        </authorList>
    </citation>
    <scope>NUCLEOTIDE SEQUENCE [LARGE SCALE GENOMIC DNA]</scope>
    <source>
        <strain evidence="4">CECT 4293</strain>
    </source>
</reference>
<evidence type="ECO:0000256" key="1">
    <source>
        <dbReference type="SAM" id="MobiDB-lite"/>
    </source>
</evidence>
<keyword evidence="2" id="KW-0472">Membrane</keyword>
<evidence type="ECO:0000313" key="3">
    <source>
        <dbReference type="EMBL" id="CUH45174.1"/>
    </source>
</evidence>
<feature type="compositionally biased region" description="Basic and acidic residues" evidence="1">
    <location>
        <begin position="69"/>
        <end position="85"/>
    </location>
</feature>
<accession>A0A0P1EWI7</accession>
<protein>
    <submittedName>
        <fullName evidence="3">Uncharacterized protein</fullName>
    </submittedName>
</protein>
<dbReference type="EMBL" id="CYPS01000064">
    <property type="protein sequence ID" value="CUH45174.1"/>
    <property type="molecule type" value="Genomic_DNA"/>
</dbReference>
<proteinExistence type="predicted"/>
<keyword evidence="4" id="KW-1185">Reference proteome</keyword>
<evidence type="ECO:0000313" key="4">
    <source>
        <dbReference type="Proteomes" id="UP000050786"/>
    </source>
</evidence>
<keyword evidence="2" id="KW-0812">Transmembrane</keyword>
<sequence>MTKLIAIINVIAWAGFWAFGYIALTSDDLTEGQLVIAAILAFAGLAMGILAYMKLVRASEASGYAKGSRQLDAEARNRAQEEWGK</sequence>
<dbReference type="AlphaFoldDB" id="A0A0P1EWI7"/>
<dbReference type="Proteomes" id="UP000050786">
    <property type="component" value="Unassembled WGS sequence"/>
</dbReference>
<evidence type="ECO:0000256" key="2">
    <source>
        <dbReference type="SAM" id="Phobius"/>
    </source>
</evidence>
<feature type="region of interest" description="Disordered" evidence="1">
    <location>
        <begin position="63"/>
        <end position="85"/>
    </location>
</feature>
<dbReference type="RefSeq" id="WP_058275086.1">
    <property type="nucleotide sequence ID" value="NZ_CANLZK010000013.1"/>
</dbReference>
<keyword evidence="2" id="KW-1133">Transmembrane helix</keyword>